<evidence type="ECO:0000313" key="1">
    <source>
        <dbReference type="EMBL" id="WTO85425.1"/>
    </source>
</evidence>
<dbReference type="EMBL" id="CP108125">
    <property type="protein sequence ID" value="WTO85425.1"/>
    <property type="molecule type" value="Genomic_DNA"/>
</dbReference>
<reference evidence="1 2" key="1">
    <citation type="submission" date="2022-10" db="EMBL/GenBank/DDBJ databases">
        <title>The complete genomes of actinobacterial strains from the NBC collection.</title>
        <authorList>
            <person name="Joergensen T.S."/>
            <person name="Alvarez Arevalo M."/>
            <person name="Sterndorff E.B."/>
            <person name="Faurdal D."/>
            <person name="Vuksanovic O."/>
            <person name="Mourched A.-S."/>
            <person name="Charusanti P."/>
            <person name="Shaw S."/>
            <person name="Blin K."/>
            <person name="Weber T."/>
        </authorList>
    </citation>
    <scope>NUCLEOTIDE SEQUENCE [LARGE SCALE GENOMIC DNA]</scope>
    <source>
        <strain evidence="1 2">NBC_00206</strain>
    </source>
</reference>
<organism evidence="1 2">
    <name type="scientific">Streptomyces nigra</name>
    <dbReference type="NCBI Taxonomy" id="1827580"/>
    <lineage>
        <taxon>Bacteria</taxon>
        <taxon>Bacillati</taxon>
        <taxon>Actinomycetota</taxon>
        <taxon>Actinomycetes</taxon>
        <taxon>Kitasatosporales</taxon>
        <taxon>Streptomycetaceae</taxon>
        <taxon>Streptomyces</taxon>
    </lineage>
</organism>
<evidence type="ECO:0000313" key="2">
    <source>
        <dbReference type="Proteomes" id="UP001622690"/>
    </source>
</evidence>
<accession>A0ABZ1J3G0</accession>
<gene>
    <name evidence="1" type="ORF">OHU27_24545</name>
</gene>
<sequence length="114" mass="13023">MWDGPFYRLRRTGYEICFVPGTGEDLDEVCSVDMRLTFTDGQRWSGSVITLDETRRVMDRWRDTGECFDGRYFYGSDNLLVRDPGISAMTEVIDRLVASGDYTSALRPIGMAED</sequence>
<protein>
    <submittedName>
        <fullName evidence="1">Uncharacterized protein</fullName>
    </submittedName>
</protein>
<proteinExistence type="predicted"/>
<name>A0ABZ1J3G0_9ACTN</name>
<dbReference type="Proteomes" id="UP001622690">
    <property type="component" value="Chromosome"/>
</dbReference>
<keyword evidence="2" id="KW-1185">Reference proteome</keyword>